<evidence type="ECO:0000313" key="2">
    <source>
        <dbReference type="Proteomes" id="UP000590647"/>
    </source>
</evidence>
<dbReference type="Proteomes" id="UP000590647">
    <property type="component" value="Unassembled WGS sequence"/>
</dbReference>
<reference evidence="1 2" key="1">
    <citation type="submission" date="2020-08" db="EMBL/GenBank/DDBJ databases">
        <title>Sequencing the genomes of 1000 actinobacteria strains.</title>
        <authorList>
            <person name="Klenk H.-P."/>
        </authorList>
    </citation>
    <scope>NUCLEOTIDE SEQUENCE [LARGE SCALE GENOMIC DNA]</scope>
    <source>
        <strain evidence="1 2">DSM 40084</strain>
    </source>
</reference>
<sequence length="60" mass="6295">MGESQHAPAEAALTPLSEVLTHRATGRTDDSGITIFDSSGIGLQDPYPGLALLKKMDISL</sequence>
<evidence type="ECO:0000313" key="1">
    <source>
        <dbReference type="EMBL" id="MBB5799602.1"/>
    </source>
</evidence>
<dbReference type="InterPro" id="IPR036291">
    <property type="entry name" value="NAD(P)-bd_dom_sf"/>
</dbReference>
<name>A0A7W9LXH8_9ACTN</name>
<protein>
    <submittedName>
        <fullName evidence="1">Ornithine cyclodeaminase/alanine dehydrogenase-like protein (Mu-crystallin family)</fullName>
    </submittedName>
</protein>
<dbReference type="Gene3D" id="3.40.50.720">
    <property type="entry name" value="NAD(P)-binding Rossmann-like Domain"/>
    <property type="match status" value="1"/>
</dbReference>
<organism evidence="1 2">
    <name type="scientific">Streptomyces caelestis</name>
    <dbReference type="NCBI Taxonomy" id="36816"/>
    <lineage>
        <taxon>Bacteria</taxon>
        <taxon>Bacillati</taxon>
        <taxon>Actinomycetota</taxon>
        <taxon>Actinomycetes</taxon>
        <taxon>Kitasatosporales</taxon>
        <taxon>Streptomycetaceae</taxon>
        <taxon>Streptomyces</taxon>
    </lineage>
</organism>
<accession>A0A7W9LXH8</accession>
<gene>
    <name evidence="1" type="ORF">HDA41_007566</name>
</gene>
<comment type="caution">
    <text evidence="1">The sequence shown here is derived from an EMBL/GenBank/DDBJ whole genome shotgun (WGS) entry which is preliminary data.</text>
</comment>
<dbReference type="EMBL" id="JACHNE010000001">
    <property type="protein sequence ID" value="MBB5799602.1"/>
    <property type="molecule type" value="Genomic_DNA"/>
</dbReference>
<dbReference type="InterPro" id="IPR003462">
    <property type="entry name" value="ODC_Mu_crystall"/>
</dbReference>
<dbReference type="AlphaFoldDB" id="A0A7W9LXH8"/>
<proteinExistence type="predicted"/>
<dbReference type="RefSeq" id="WP_184992039.1">
    <property type="nucleotide sequence ID" value="NZ_JACHNE010000001.1"/>
</dbReference>
<keyword evidence="2" id="KW-1185">Reference proteome</keyword>
<dbReference type="SUPFAM" id="SSF51735">
    <property type="entry name" value="NAD(P)-binding Rossmann-fold domains"/>
    <property type="match status" value="1"/>
</dbReference>
<dbReference type="Pfam" id="PF02423">
    <property type="entry name" value="OCD_Mu_crystall"/>
    <property type="match status" value="1"/>
</dbReference>